<dbReference type="AlphaFoldDB" id="A0A0N4WFI8"/>
<name>A0A0N4WFI8_HAEPC</name>
<dbReference type="Proteomes" id="UP000268014">
    <property type="component" value="Unassembled WGS sequence"/>
</dbReference>
<sequence>MTSLRVGLKQFSNSSTNSPSIKVLNAKKANIVQSLTPVTEKGEIRRKVSLIPEGKENQETQATVVVNTTYAQTDVVATKEAPPITKEDLLCDEPTSSYWRGMAERLEKEIDIELENSFNKSLELDRSYGELEESRNRLKVLMDVMEDVIGDDQNEETNEENGEKSD</sequence>
<evidence type="ECO:0000313" key="3">
    <source>
        <dbReference type="WBParaSite" id="HPLM_0000948801-mRNA-1"/>
    </source>
</evidence>
<proteinExistence type="predicted"/>
<evidence type="ECO:0000313" key="2">
    <source>
        <dbReference type="Proteomes" id="UP000268014"/>
    </source>
</evidence>
<gene>
    <name evidence="1" type="ORF">HPLM_LOCUS9480</name>
</gene>
<protein>
    <submittedName>
        <fullName evidence="3">Geminin</fullName>
    </submittedName>
</protein>
<reference evidence="3" key="1">
    <citation type="submission" date="2017-02" db="UniProtKB">
        <authorList>
            <consortium name="WormBaseParasite"/>
        </authorList>
    </citation>
    <scope>IDENTIFICATION</scope>
</reference>
<dbReference type="EMBL" id="UZAF01017069">
    <property type="protein sequence ID" value="VDO37595.1"/>
    <property type="molecule type" value="Genomic_DNA"/>
</dbReference>
<accession>A0A0N4WFI8</accession>
<reference evidence="1 2" key="2">
    <citation type="submission" date="2018-11" db="EMBL/GenBank/DDBJ databases">
        <authorList>
            <consortium name="Pathogen Informatics"/>
        </authorList>
    </citation>
    <scope>NUCLEOTIDE SEQUENCE [LARGE SCALE GENOMIC DNA]</scope>
    <source>
        <strain evidence="1 2">MHpl1</strain>
    </source>
</reference>
<organism evidence="3">
    <name type="scientific">Haemonchus placei</name>
    <name type="common">Barber's pole worm</name>
    <dbReference type="NCBI Taxonomy" id="6290"/>
    <lineage>
        <taxon>Eukaryota</taxon>
        <taxon>Metazoa</taxon>
        <taxon>Ecdysozoa</taxon>
        <taxon>Nematoda</taxon>
        <taxon>Chromadorea</taxon>
        <taxon>Rhabditida</taxon>
        <taxon>Rhabditina</taxon>
        <taxon>Rhabditomorpha</taxon>
        <taxon>Strongyloidea</taxon>
        <taxon>Trichostrongylidae</taxon>
        <taxon>Haemonchus</taxon>
    </lineage>
</organism>
<keyword evidence="2" id="KW-1185">Reference proteome</keyword>
<evidence type="ECO:0000313" key="1">
    <source>
        <dbReference type="EMBL" id="VDO37595.1"/>
    </source>
</evidence>
<dbReference type="OrthoDB" id="10043826at2759"/>
<dbReference type="WBParaSite" id="HPLM_0000948801-mRNA-1">
    <property type="protein sequence ID" value="HPLM_0000948801-mRNA-1"/>
    <property type="gene ID" value="HPLM_0000948801"/>
</dbReference>